<accession>A0A177WIP2</accession>
<dbReference type="OrthoDB" id="2134171at2759"/>
<sequence>MASVNFYMANLSVHSRWALMTYMFIKGIRWAARSNLSLILVVSLFFASVQAFYQATLLVQIVEDCVVHVRCLYATWIVYTILLDIVLYYRAWCISPTKSHIQKYSCILMVMSHAACLIVDADYSLSNTRDLLTAGCVTYPGWPRTVLGVFSTVNDLYQERHFFAVLFCVPLLQAVRNGVGMRRDTSIYRRMILKSTVCLGVCVVMNITYAILVAVDRQVISLFFCDMALIFQSLSACEIQFNSHRETDKASLGGIGFYKSPVDRQKNMPTYSQSNPTILSNATIDAPETTASMTGMEDANIRIMLPK</sequence>
<dbReference type="Proteomes" id="UP000077115">
    <property type="component" value="Unassembled WGS sequence"/>
</dbReference>
<name>A0A177WIP2_BATDL</name>
<protein>
    <recommendedName>
        <fullName evidence="4">G-protein coupled receptors family 1 profile domain-containing protein</fullName>
    </recommendedName>
</protein>
<feature type="transmembrane region" description="Helical" evidence="1">
    <location>
        <begin position="67"/>
        <end position="89"/>
    </location>
</feature>
<keyword evidence="1" id="KW-0812">Transmembrane</keyword>
<keyword evidence="1" id="KW-1133">Transmembrane helix</keyword>
<evidence type="ECO:0000313" key="2">
    <source>
        <dbReference type="EMBL" id="OAJ39987.1"/>
    </source>
</evidence>
<dbReference type="AlphaFoldDB" id="A0A177WIP2"/>
<dbReference type="VEuPathDB" id="FungiDB:BDEG_23774"/>
<reference evidence="2 3" key="2">
    <citation type="submission" date="2016-05" db="EMBL/GenBank/DDBJ databases">
        <title>Lineage-specific infection strategies underlie the spectrum of fungal disease in amphibians.</title>
        <authorList>
            <person name="Cuomo C.A."/>
            <person name="Farrer R.A."/>
            <person name="James T."/>
            <person name="Longcore J."/>
            <person name="Birren B."/>
        </authorList>
    </citation>
    <scope>NUCLEOTIDE SEQUENCE [LARGE SCALE GENOMIC DNA]</scope>
    <source>
        <strain evidence="2 3">JEL423</strain>
    </source>
</reference>
<proteinExistence type="predicted"/>
<gene>
    <name evidence="2" type="ORF">BDEG_23774</name>
</gene>
<dbReference type="EMBL" id="DS022303">
    <property type="protein sequence ID" value="OAJ39987.1"/>
    <property type="molecule type" value="Genomic_DNA"/>
</dbReference>
<evidence type="ECO:0008006" key="4">
    <source>
        <dbReference type="Google" id="ProtNLM"/>
    </source>
</evidence>
<keyword evidence="1" id="KW-0472">Membrane</keyword>
<reference evidence="2 3" key="1">
    <citation type="submission" date="2006-10" db="EMBL/GenBank/DDBJ databases">
        <title>The Genome Sequence of Batrachochytrium dendrobatidis JEL423.</title>
        <authorList>
            <consortium name="The Broad Institute Genome Sequencing Platform"/>
            <person name="Birren B."/>
            <person name="Lander E."/>
            <person name="Galagan J."/>
            <person name="Cuomo C."/>
            <person name="Devon K."/>
            <person name="Jaffe D."/>
            <person name="Butler J."/>
            <person name="Alvarez P."/>
            <person name="Gnerre S."/>
            <person name="Grabherr M."/>
            <person name="Kleber M."/>
            <person name="Mauceli E."/>
            <person name="Brockman W."/>
            <person name="Young S."/>
            <person name="LaButti K."/>
            <person name="Sykes S."/>
            <person name="DeCaprio D."/>
            <person name="Crawford M."/>
            <person name="Koehrsen M."/>
            <person name="Engels R."/>
            <person name="Montgomery P."/>
            <person name="Pearson M."/>
            <person name="Howarth C."/>
            <person name="Larson L."/>
            <person name="White J."/>
            <person name="O'Leary S."/>
            <person name="Kodira C."/>
            <person name="Zeng Q."/>
            <person name="Yandava C."/>
            <person name="Alvarado L."/>
            <person name="Longcore J."/>
            <person name="James T."/>
        </authorList>
    </citation>
    <scope>NUCLEOTIDE SEQUENCE [LARGE SCALE GENOMIC DNA]</scope>
    <source>
        <strain evidence="2 3">JEL423</strain>
    </source>
</reference>
<organism evidence="2 3">
    <name type="scientific">Batrachochytrium dendrobatidis (strain JEL423)</name>
    <dbReference type="NCBI Taxonomy" id="403673"/>
    <lineage>
        <taxon>Eukaryota</taxon>
        <taxon>Fungi</taxon>
        <taxon>Fungi incertae sedis</taxon>
        <taxon>Chytridiomycota</taxon>
        <taxon>Chytridiomycota incertae sedis</taxon>
        <taxon>Chytridiomycetes</taxon>
        <taxon>Rhizophydiales</taxon>
        <taxon>Rhizophydiales incertae sedis</taxon>
        <taxon>Batrachochytrium</taxon>
    </lineage>
</organism>
<evidence type="ECO:0000256" key="1">
    <source>
        <dbReference type="SAM" id="Phobius"/>
    </source>
</evidence>
<feature type="transmembrane region" description="Helical" evidence="1">
    <location>
        <begin position="191"/>
        <end position="212"/>
    </location>
</feature>
<evidence type="ECO:0000313" key="3">
    <source>
        <dbReference type="Proteomes" id="UP000077115"/>
    </source>
</evidence>